<reference evidence="7 8" key="1">
    <citation type="submission" date="2023-03" db="EMBL/GenBank/DDBJ databases">
        <title>YIM 152171 draft genome.</title>
        <authorList>
            <person name="Yang Z."/>
        </authorList>
    </citation>
    <scope>NUCLEOTIDE SEQUENCE [LARGE SCALE GENOMIC DNA]</scope>
    <source>
        <strain evidence="7 8">YIM 152171</strain>
    </source>
</reference>
<dbReference type="Gene3D" id="3.40.640.10">
    <property type="entry name" value="Type I PLP-dependent aspartate aminotransferase-like (Major domain)"/>
    <property type="match status" value="1"/>
</dbReference>
<dbReference type="Pfam" id="PF00282">
    <property type="entry name" value="Pyridoxal_deC"/>
    <property type="match status" value="1"/>
</dbReference>
<dbReference type="InterPro" id="IPR050477">
    <property type="entry name" value="GrpII_AminoAcid_Decarb"/>
</dbReference>
<comment type="caution">
    <text evidence="7">The sequence shown here is derived from an EMBL/GenBank/DDBJ whole genome shotgun (WGS) entry which is preliminary data.</text>
</comment>
<keyword evidence="7" id="KW-0808">Transferase</keyword>
<proteinExistence type="inferred from homology"/>
<gene>
    <name evidence="7" type="ORF">PZ740_11795</name>
</gene>
<evidence type="ECO:0000256" key="1">
    <source>
        <dbReference type="ARBA" id="ARBA00001933"/>
    </source>
</evidence>
<dbReference type="Gene3D" id="3.90.1150.10">
    <property type="entry name" value="Aspartate Aminotransferase, domain 1"/>
    <property type="match status" value="1"/>
</dbReference>
<evidence type="ECO:0000256" key="2">
    <source>
        <dbReference type="ARBA" id="ARBA00022898"/>
    </source>
</evidence>
<dbReference type="AlphaFoldDB" id="A0AAP4D5S3"/>
<accession>A0AAP4D5S3</accession>
<dbReference type="InterPro" id="IPR015422">
    <property type="entry name" value="PyrdxlP-dep_Trfase_small"/>
</dbReference>
<dbReference type="PANTHER" id="PTHR42735">
    <property type="match status" value="1"/>
</dbReference>
<dbReference type="Proteomes" id="UP001301140">
    <property type="component" value="Unassembled WGS sequence"/>
</dbReference>
<evidence type="ECO:0000313" key="7">
    <source>
        <dbReference type="EMBL" id="MDF1587062.1"/>
    </source>
</evidence>
<evidence type="ECO:0000256" key="5">
    <source>
        <dbReference type="PIRSR" id="PIRSR602129-50"/>
    </source>
</evidence>
<dbReference type="InterPro" id="IPR015421">
    <property type="entry name" value="PyrdxlP-dep_Trfase_major"/>
</dbReference>
<evidence type="ECO:0000313" key="8">
    <source>
        <dbReference type="Proteomes" id="UP001301140"/>
    </source>
</evidence>
<comment type="cofactor">
    <cofactor evidence="1 5 6">
        <name>pyridoxal 5'-phosphate</name>
        <dbReference type="ChEBI" id="CHEBI:597326"/>
    </cofactor>
</comment>
<evidence type="ECO:0000256" key="4">
    <source>
        <dbReference type="ARBA" id="ARBA00038302"/>
    </source>
</evidence>
<dbReference type="PANTHER" id="PTHR42735:SF6">
    <property type="entry name" value="SPHINGOSINE-1-PHOSPHATE LYASE 1"/>
    <property type="match status" value="1"/>
</dbReference>
<dbReference type="RefSeq" id="WP_327789484.1">
    <property type="nucleotide sequence ID" value="NZ_JARGEQ010000104.1"/>
</dbReference>
<keyword evidence="8" id="KW-1185">Reference proteome</keyword>
<dbReference type="GO" id="GO:0019752">
    <property type="term" value="P:carboxylic acid metabolic process"/>
    <property type="evidence" value="ECO:0007669"/>
    <property type="project" value="InterPro"/>
</dbReference>
<sequence length="415" mass="45798">MRKTIPENGTGWPELEPQLERFAAESIDWRHGRSPLFVFLATESAYEVGKNAFFKFFSENALGGKRAFQGLKRMEDDVLEMALSLFSAPPDAAGNMSTGGSESIFLAVKAARERFRALKPGMRHDLNMVVPHSAHPAFDKAGQAMDIEVRRVPVRADLRADVKAMADRIDERTFLLAGSAPCFPHGLIDPIDELSALAIDSGLWLHVDACVGGYVAPFVRRAGYSLPEFDFALPGVRSISADLHKFGFCPKPASTVFYREREDYERQIFDFDDWPSGRFTTPMLSGTRAGGAVAAAWAVFHHLGAEGYCAIARDLMEMTRRYVDGIEAIEGLQMWAQPDLTLINFGAPDLDIFAVAEGMRTRGWLPGLTQRPRGMHMMMSLVHEEAREAYLGDLRAAVEAARAGRASGAAMKATY</sequence>
<evidence type="ECO:0000256" key="3">
    <source>
        <dbReference type="ARBA" id="ARBA00023239"/>
    </source>
</evidence>
<dbReference type="GO" id="GO:0030170">
    <property type="term" value="F:pyridoxal phosphate binding"/>
    <property type="evidence" value="ECO:0007669"/>
    <property type="project" value="InterPro"/>
</dbReference>
<dbReference type="SUPFAM" id="SSF53383">
    <property type="entry name" value="PLP-dependent transferases"/>
    <property type="match status" value="1"/>
</dbReference>
<dbReference type="GO" id="GO:0008483">
    <property type="term" value="F:transaminase activity"/>
    <property type="evidence" value="ECO:0007669"/>
    <property type="project" value="UniProtKB-KW"/>
</dbReference>
<dbReference type="InterPro" id="IPR015424">
    <property type="entry name" value="PyrdxlP-dep_Trfase"/>
</dbReference>
<keyword evidence="3 6" id="KW-0456">Lyase</keyword>
<dbReference type="InterPro" id="IPR002129">
    <property type="entry name" value="PyrdxlP-dep_de-COase"/>
</dbReference>
<protein>
    <submittedName>
        <fullName evidence="7">Aminotransferase class V-fold PLP-dependent enzyme</fullName>
    </submittedName>
</protein>
<organism evidence="7 8">
    <name type="scientific">Marinimicrococcus flavescens</name>
    <dbReference type="NCBI Taxonomy" id="3031815"/>
    <lineage>
        <taxon>Bacteria</taxon>
        <taxon>Pseudomonadati</taxon>
        <taxon>Pseudomonadota</taxon>
        <taxon>Alphaproteobacteria</taxon>
        <taxon>Geminicoccales</taxon>
        <taxon>Geminicoccaceae</taxon>
        <taxon>Marinimicrococcus</taxon>
    </lineage>
</organism>
<comment type="similarity">
    <text evidence="4">Belongs to the group II decarboxylase family. Sphingosine-1-phosphate lyase subfamily.</text>
</comment>
<dbReference type="EMBL" id="JARGEQ010000104">
    <property type="protein sequence ID" value="MDF1587062.1"/>
    <property type="molecule type" value="Genomic_DNA"/>
</dbReference>
<keyword evidence="2 5" id="KW-0663">Pyridoxal phosphate</keyword>
<feature type="modified residue" description="N6-(pyridoxal phosphate)lysine" evidence="5">
    <location>
        <position position="245"/>
    </location>
</feature>
<dbReference type="GO" id="GO:0016830">
    <property type="term" value="F:carbon-carbon lyase activity"/>
    <property type="evidence" value="ECO:0007669"/>
    <property type="project" value="InterPro"/>
</dbReference>
<dbReference type="Gene3D" id="6.10.140.2150">
    <property type="match status" value="1"/>
</dbReference>
<keyword evidence="7" id="KW-0032">Aminotransferase</keyword>
<name>A0AAP4D5S3_9PROT</name>
<evidence type="ECO:0000256" key="6">
    <source>
        <dbReference type="RuleBase" id="RU000382"/>
    </source>
</evidence>